<evidence type="ECO:0000256" key="2">
    <source>
        <dbReference type="ARBA" id="ARBA00022670"/>
    </source>
</evidence>
<evidence type="ECO:0000256" key="9">
    <source>
        <dbReference type="RuleBase" id="RU361183"/>
    </source>
</evidence>
<dbReference type="EMBL" id="BMAO01030277">
    <property type="protein sequence ID" value="GFQ66932.1"/>
    <property type="molecule type" value="Genomic_DNA"/>
</dbReference>
<comment type="cofactor">
    <cofactor evidence="8 9">
        <name>Zn(2+)</name>
        <dbReference type="ChEBI" id="CHEBI:29105"/>
    </cofactor>
    <text evidence="8 9">Binds 1 zinc ion per subunit.</text>
</comment>
<dbReference type="PRINTS" id="PR00480">
    <property type="entry name" value="ASTACIN"/>
</dbReference>
<evidence type="ECO:0000256" key="8">
    <source>
        <dbReference type="PROSITE-ProRule" id="PRU01211"/>
    </source>
</evidence>
<comment type="caution">
    <text evidence="11">The sequence shown here is derived from an EMBL/GenBank/DDBJ whole genome shotgun (WGS) entry which is preliminary data.</text>
</comment>
<feature type="binding site" evidence="8">
    <location>
        <position position="58"/>
    </location>
    <ligand>
        <name>Zn(2+)</name>
        <dbReference type="ChEBI" id="CHEBI:29105"/>
        <note>catalytic</note>
    </ligand>
</feature>
<dbReference type="GO" id="GO:0006508">
    <property type="term" value="P:proteolysis"/>
    <property type="evidence" value="ECO:0007669"/>
    <property type="project" value="UniProtKB-KW"/>
</dbReference>
<dbReference type="InterPro" id="IPR006026">
    <property type="entry name" value="Peptidase_Metallo"/>
</dbReference>
<keyword evidence="12" id="KW-1185">Reference proteome</keyword>
<reference evidence="11" key="1">
    <citation type="submission" date="2020-07" db="EMBL/GenBank/DDBJ databases">
        <title>Multicomponent nature underlies the extraordinary mechanical properties of spider dragline silk.</title>
        <authorList>
            <person name="Kono N."/>
            <person name="Nakamura H."/>
            <person name="Mori M."/>
            <person name="Yoshida Y."/>
            <person name="Ohtoshi R."/>
            <person name="Malay A.D."/>
            <person name="Moran D.A.P."/>
            <person name="Tomita M."/>
            <person name="Numata K."/>
            <person name="Arakawa K."/>
        </authorList>
    </citation>
    <scope>NUCLEOTIDE SEQUENCE</scope>
</reference>
<accession>A0A8X6H4H1</accession>
<keyword evidence="6 8" id="KW-0482">Metalloprotease</keyword>
<comment type="function">
    <text evidence="7">Zinc metalloprotease. Provoques deadhesion of endothelial cells from cell cultures, and also degradation of fibronectin, fibrinogen and gelatin in vitro. Its role in the venom is not fully understood but it might act as a spreading factor that facilitates diffusion of other venom toxins. Alternatively, it might be involved in the proteolytic processing of other venom toxins or it might play a role in extra-oral digestion of prey.</text>
</comment>
<feature type="domain" description="Peptidase M12A" evidence="10">
    <location>
        <begin position="1"/>
        <end position="161"/>
    </location>
</feature>
<dbReference type="OrthoDB" id="291007at2759"/>
<evidence type="ECO:0000256" key="6">
    <source>
        <dbReference type="ARBA" id="ARBA00023049"/>
    </source>
</evidence>
<evidence type="ECO:0000256" key="3">
    <source>
        <dbReference type="ARBA" id="ARBA00022723"/>
    </source>
</evidence>
<dbReference type="Gene3D" id="3.40.390.10">
    <property type="entry name" value="Collagenase (Catalytic Domain)"/>
    <property type="match status" value="1"/>
</dbReference>
<evidence type="ECO:0000259" key="10">
    <source>
        <dbReference type="PROSITE" id="PS51864"/>
    </source>
</evidence>
<dbReference type="InterPro" id="IPR034035">
    <property type="entry name" value="Astacin-like_dom"/>
</dbReference>
<dbReference type="Pfam" id="PF01400">
    <property type="entry name" value="Astacin"/>
    <property type="match status" value="1"/>
</dbReference>
<name>A0A8X6H4H1_TRICU</name>
<dbReference type="EC" id="3.4.24.-" evidence="9"/>
<organism evidence="11 12">
    <name type="scientific">Trichonephila clavata</name>
    <name type="common">Joro spider</name>
    <name type="synonym">Nephila clavata</name>
    <dbReference type="NCBI Taxonomy" id="2740835"/>
    <lineage>
        <taxon>Eukaryota</taxon>
        <taxon>Metazoa</taxon>
        <taxon>Ecdysozoa</taxon>
        <taxon>Arthropoda</taxon>
        <taxon>Chelicerata</taxon>
        <taxon>Arachnida</taxon>
        <taxon>Araneae</taxon>
        <taxon>Araneomorphae</taxon>
        <taxon>Entelegynae</taxon>
        <taxon>Araneoidea</taxon>
        <taxon>Nephilidae</taxon>
        <taxon>Trichonephila</taxon>
    </lineage>
</organism>
<keyword evidence="5 8" id="KW-0862">Zinc</keyword>
<comment type="subunit">
    <text evidence="1">Monomer.</text>
</comment>
<dbReference type="CDD" id="cd04280">
    <property type="entry name" value="ZnMc_astacin_like"/>
    <property type="match status" value="1"/>
</dbReference>
<proteinExistence type="predicted"/>
<sequence>MAEFKRKTNVRFVEREDETQYIHIEPETKCSSVVGKSVRNVSQVLISEGCYELGTILHELMHVLGFVHEQNRPDRDEFIRVVWDNIQEGAKKNFQKFSPDVVTTLGSEYDYNSLMHYDANAFAINSSLPTLVPLRANTTLGNREGFSEKDLIRINTLYNCSSTAEMSEEPIVDKSLDRR</sequence>
<dbReference type="PROSITE" id="PS51864">
    <property type="entry name" value="ASTACIN"/>
    <property type="match status" value="1"/>
</dbReference>
<dbReference type="AlphaFoldDB" id="A0A8X6H4H1"/>
<dbReference type="InterPro" id="IPR001506">
    <property type="entry name" value="Peptidase_M12A"/>
</dbReference>
<keyword evidence="2 8" id="KW-0645">Protease</keyword>
<dbReference type="SUPFAM" id="SSF55486">
    <property type="entry name" value="Metalloproteases ('zincins'), catalytic domain"/>
    <property type="match status" value="1"/>
</dbReference>
<evidence type="ECO:0000313" key="11">
    <source>
        <dbReference type="EMBL" id="GFQ66932.1"/>
    </source>
</evidence>
<dbReference type="PANTHER" id="PTHR10127">
    <property type="entry name" value="DISCOIDIN, CUB, EGF, LAMININ , AND ZINC METALLOPROTEASE DOMAIN CONTAINING"/>
    <property type="match status" value="1"/>
</dbReference>
<dbReference type="GO" id="GO:0008270">
    <property type="term" value="F:zinc ion binding"/>
    <property type="evidence" value="ECO:0007669"/>
    <property type="project" value="UniProtKB-UniRule"/>
</dbReference>
<feature type="binding site" evidence="8">
    <location>
        <position position="68"/>
    </location>
    <ligand>
        <name>Zn(2+)</name>
        <dbReference type="ChEBI" id="CHEBI:29105"/>
        <note>catalytic</note>
    </ligand>
</feature>
<keyword evidence="4 8" id="KW-0378">Hydrolase</keyword>
<protein>
    <recommendedName>
        <fullName evidence="9">Metalloendopeptidase</fullName>
        <ecNumber evidence="9">3.4.24.-</ecNumber>
    </recommendedName>
</protein>
<evidence type="ECO:0000256" key="5">
    <source>
        <dbReference type="ARBA" id="ARBA00022833"/>
    </source>
</evidence>
<gene>
    <name evidence="11" type="primary">nas-13</name>
    <name evidence="11" type="ORF">TNCT_478521</name>
</gene>
<comment type="caution">
    <text evidence="8">Lacks conserved residue(s) required for the propagation of feature annotation.</text>
</comment>
<evidence type="ECO:0000256" key="7">
    <source>
        <dbReference type="ARBA" id="ARBA00025529"/>
    </source>
</evidence>
<evidence type="ECO:0000256" key="4">
    <source>
        <dbReference type="ARBA" id="ARBA00022801"/>
    </source>
</evidence>
<dbReference type="GO" id="GO:0004222">
    <property type="term" value="F:metalloendopeptidase activity"/>
    <property type="evidence" value="ECO:0007669"/>
    <property type="project" value="UniProtKB-UniRule"/>
</dbReference>
<evidence type="ECO:0000256" key="1">
    <source>
        <dbReference type="ARBA" id="ARBA00011245"/>
    </source>
</evidence>
<evidence type="ECO:0000313" key="12">
    <source>
        <dbReference type="Proteomes" id="UP000887116"/>
    </source>
</evidence>
<feature type="active site" evidence="8">
    <location>
        <position position="59"/>
    </location>
</feature>
<dbReference type="SMART" id="SM00235">
    <property type="entry name" value="ZnMc"/>
    <property type="match status" value="1"/>
</dbReference>
<dbReference type="Proteomes" id="UP000887116">
    <property type="component" value="Unassembled WGS sequence"/>
</dbReference>
<dbReference type="InterPro" id="IPR024079">
    <property type="entry name" value="MetalloPept_cat_dom_sf"/>
</dbReference>
<keyword evidence="3 8" id="KW-0479">Metal-binding</keyword>
<feature type="binding site" evidence="8">
    <location>
        <position position="62"/>
    </location>
    <ligand>
        <name>Zn(2+)</name>
        <dbReference type="ChEBI" id="CHEBI:29105"/>
        <note>catalytic</note>
    </ligand>
</feature>
<dbReference type="PANTHER" id="PTHR10127:SF780">
    <property type="entry name" value="METALLOENDOPEPTIDASE"/>
    <property type="match status" value="1"/>
</dbReference>